<comment type="caution">
    <text evidence="1">The sequence shown here is derived from an EMBL/GenBank/DDBJ whole genome shotgun (WGS) entry which is preliminary data.</text>
</comment>
<reference evidence="1" key="1">
    <citation type="submission" date="2014-02" db="EMBL/GenBank/DDBJ databases">
        <title>Expanding our view of genomic diversity in Candidatus Accumulibacter clades.</title>
        <authorList>
            <person name="Skennerton C.T."/>
            <person name="Barr J.J."/>
            <person name="Slater F.R."/>
            <person name="Bond P.L."/>
            <person name="Tyson G.W."/>
        </authorList>
    </citation>
    <scope>NUCLEOTIDE SEQUENCE [LARGE SCALE GENOMIC DNA]</scope>
</reference>
<gene>
    <name evidence="1" type="ORF">AW06_003895</name>
</gene>
<evidence type="ECO:0000313" key="2">
    <source>
        <dbReference type="Proteomes" id="UP000021315"/>
    </source>
</evidence>
<dbReference type="EMBL" id="JDST02000107">
    <property type="protein sequence ID" value="KFB75040.1"/>
    <property type="molecule type" value="Genomic_DNA"/>
</dbReference>
<dbReference type="RefSeq" id="WP_034952795.1">
    <property type="nucleotide sequence ID" value="NZ_JDST02000107.1"/>
</dbReference>
<protein>
    <submittedName>
        <fullName evidence="1">Tail protein</fullName>
    </submittedName>
</protein>
<dbReference type="AlphaFoldDB" id="A0A080M3T6"/>
<dbReference type="Proteomes" id="UP000021315">
    <property type="component" value="Unassembled WGS sequence"/>
</dbReference>
<sequence length="357" mass="39080">MPLANPRSPLVADFEITVNGSPLSNTVATQVIAVEVDDSVELPSMFAIELAGSEHDDQLLAWIDDRNLFAVGQVAEVRLGYVDDLASLIKGEITALELEFVADRLPHLTVRGYDRRHRLQRGRKVRTFVQQKDSDIAAQIAGEAGLIAQTSDSRVVHDYVLQAGQSDLAFLQERARRIEYEVSVDDKTLFFRPVANAASEIMTLTLNDDLLEFYPRLSAAGQVSEVEVRGWNIKDKQEIIGQARVGAEVSTMGGRQTGAALANSAFGAAVALISRQPVATQAEADQLAKARFNRDVLELIEGEGACRGRTDLRAGAVIRIDGLGQRFSGPYYVVSANHGYTPHQGYLTRFTVRRNAT</sequence>
<name>A0A080M3T6_9PROT</name>
<organism evidence="1 2">
    <name type="scientific">Candidatus Accumulibacter cognatus</name>
    <dbReference type="NCBI Taxonomy" id="2954383"/>
    <lineage>
        <taxon>Bacteria</taxon>
        <taxon>Pseudomonadati</taxon>
        <taxon>Pseudomonadota</taxon>
        <taxon>Betaproteobacteria</taxon>
        <taxon>Candidatus Accumulibacter</taxon>
    </lineage>
</organism>
<dbReference type="SUPFAM" id="SSF69279">
    <property type="entry name" value="Phage tail proteins"/>
    <property type="match status" value="1"/>
</dbReference>
<evidence type="ECO:0000313" key="1">
    <source>
        <dbReference type="EMBL" id="KFB75040.1"/>
    </source>
</evidence>
<dbReference type="STRING" id="1453999.AW06_003895"/>
<keyword evidence="2" id="KW-1185">Reference proteome</keyword>
<dbReference type="Pfam" id="PF05954">
    <property type="entry name" value="Phage_GPD"/>
    <property type="match status" value="1"/>
</dbReference>
<accession>A0A080M3T6</accession>
<proteinExistence type="predicted"/>